<evidence type="ECO:0000313" key="2">
    <source>
        <dbReference type="Proteomes" id="UP000237438"/>
    </source>
</evidence>
<proteinExistence type="predicted"/>
<organism evidence="1 2">
    <name type="scientific">Erysiphe pulchra</name>
    <dbReference type="NCBI Taxonomy" id="225359"/>
    <lineage>
        <taxon>Eukaryota</taxon>
        <taxon>Fungi</taxon>
        <taxon>Dikarya</taxon>
        <taxon>Ascomycota</taxon>
        <taxon>Pezizomycotina</taxon>
        <taxon>Leotiomycetes</taxon>
        <taxon>Erysiphales</taxon>
        <taxon>Erysiphaceae</taxon>
        <taxon>Erysiphe</taxon>
    </lineage>
</organism>
<protein>
    <submittedName>
        <fullName evidence="1">Uncharacterized protein</fullName>
    </submittedName>
</protein>
<comment type="caution">
    <text evidence="1">The sequence shown here is derived from an EMBL/GenBank/DDBJ whole genome shotgun (WGS) entry which is preliminary data.</text>
</comment>
<reference evidence="1 2" key="1">
    <citation type="submission" date="2017-10" db="EMBL/GenBank/DDBJ databases">
        <title>Development of genomic resources for the powdery mildew, Erysiphe pulchra.</title>
        <authorList>
            <person name="Wadl P.A."/>
            <person name="Mack B.M."/>
            <person name="Moore G."/>
            <person name="Beltz S.B."/>
        </authorList>
    </citation>
    <scope>NUCLEOTIDE SEQUENCE [LARGE SCALE GENOMIC DNA]</scope>
    <source>
        <strain evidence="1">Cflorida</strain>
    </source>
</reference>
<evidence type="ECO:0000313" key="1">
    <source>
        <dbReference type="EMBL" id="POS82690.1"/>
    </source>
</evidence>
<gene>
    <name evidence="1" type="ORF">EPUL_005843</name>
</gene>
<name>A0A2S4PKX2_9PEZI</name>
<accession>A0A2S4PKX2</accession>
<dbReference type="Proteomes" id="UP000237438">
    <property type="component" value="Unassembled WGS sequence"/>
</dbReference>
<dbReference type="AlphaFoldDB" id="A0A2S4PKX2"/>
<keyword evidence="2" id="KW-1185">Reference proteome</keyword>
<sequence length="240" mass="27341">MSCSTKCTISGNKANKSSWRRHDDQITSQRRAVASWRKFFKREWKELRNYEATPKACKNTIQRRKDGYVHAISLGKAGFVSSSGGQRVYVSAPDIPKSTPVPTNLTWAKIAASQDRADISSKKRNIKSFPPQGQSKEDRRVMIRLAPDHEARKSGTFEIRQTIQILDPDSSLAKSAIEERFGNATVERQETWTTFVIGPIQKQVRCLDGFCDPMDELLGEELAFVQKSVPIRYMNWTRRS</sequence>
<dbReference type="EMBL" id="PEDP01002392">
    <property type="protein sequence ID" value="POS82690.1"/>
    <property type="molecule type" value="Genomic_DNA"/>
</dbReference>